<feature type="domain" description="PAS" evidence="1">
    <location>
        <begin position="40"/>
        <end position="97"/>
    </location>
</feature>
<protein>
    <recommendedName>
        <fullName evidence="1">PAS domain-containing protein</fullName>
    </recommendedName>
</protein>
<dbReference type="CDD" id="cd00082">
    <property type="entry name" value="HisKA"/>
    <property type="match status" value="1"/>
</dbReference>
<dbReference type="InterPro" id="IPR035965">
    <property type="entry name" value="PAS-like_dom_sf"/>
</dbReference>
<dbReference type="InterPro" id="IPR000014">
    <property type="entry name" value="PAS"/>
</dbReference>
<dbReference type="SMART" id="SM00388">
    <property type="entry name" value="HisKA"/>
    <property type="match status" value="1"/>
</dbReference>
<dbReference type="CDD" id="cd00130">
    <property type="entry name" value="PAS"/>
    <property type="match status" value="2"/>
</dbReference>
<reference evidence="2 3" key="1">
    <citation type="submission" date="2018-05" db="EMBL/GenBank/DDBJ databases">
        <title>Isolation and characterization of genus Methanoculleus species and their viruses from deep sea marine sediment offshore southwestern Taiwan.</title>
        <authorList>
            <person name="Wei W.-H."/>
            <person name="Chen W.-C."/>
            <person name="Lai M.-C."/>
            <person name="Chen S.-C."/>
        </authorList>
    </citation>
    <scope>NUCLEOTIDE SEQUENCE [LARGE SCALE GENOMIC DNA]</scope>
    <source>
        <strain evidence="2 3">CWC-02</strain>
    </source>
</reference>
<dbReference type="AlphaFoldDB" id="A0ABD4TGD2"/>
<sequence>MSMHSEPPNGRDTLREKIIGLGETSLHKSYYPELQSRLAELERFRALLDQTYDAIFLIRAKTGMLADVNAAVRAYLGYSKKELLATSFADLISPQQRAWFVDFVRKNDDLPSESRQTCTASLVSRAGSEIPMEITVRSVTFGGEQYIVAIARDITDRIRTERDLKIKESALESSTNGILIADLTGAVMYANRSFASMFGYGEGGAITGRNLEAFFADPTVGEKVTAHLLDNPAIVQETIGLRNNGSPFHIQVSGSVVQNDAGQPLCIMLIVMDITWRIHTDQMKQETYAQLGRNIEQFAILGDHIRNPLQVIVGYAEMLDDPFAGKILEQSRRIDEIITELDRGWVESANVRQFLRRHGDGAEPPEEAFLCLWK</sequence>
<dbReference type="Pfam" id="PF00512">
    <property type="entry name" value="HisKA"/>
    <property type="match status" value="1"/>
</dbReference>
<organism evidence="2 3">
    <name type="scientific">Methanoculleus oceani</name>
    <dbReference type="NCBI Taxonomy" id="2184756"/>
    <lineage>
        <taxon>Archaea</taxon>
        <taxon>Methanobacteriati</taxon>
        <taxon>Methanobacteriota</taxon>
        <taxon>Stenosarchaea group</taxon>
        <taxon>Methanomicrobia</taxon>
        <taxon>Methanomicrobiales</taxon>
        <taxon>Methanomicrobiaceae</taxon>
        <taxon>Methanoculleus</taxon>
    </lineage>
</organism>
<dbReference type="Pfam" id="PF00989">
    <property type="entry name" value="PAS"/>
    <property type="match status" value="2"/>
</dbReference>
<feature type="domain" description="PAS" evidence="1">
    <location>
        <begin position="163"/>
        <end position="200"/>
    </location>
</feature>
<dbReference type="PROSITE" id="PS50112">
    <property type="entry name" value="PAS"/>
    <property type="match status" value="2"/>
</dbReference>
<dbReference type="InterPro" id="IPR013767">
    <property type="entry name" value="PAS_fold"/>
</dbReference>
<dbReference type="PANTHER" id="PTHR44757:SF2">
    <property type="entry name" value="BIOFILM ARCHITECTURE MAINTENANCE PROTEIN MBAA"/>
    <property type="match status" value="1"/>
</dbReference>
<dbReference type="Proteomes" id="UP001523230">
    <property type="component" value="Unassembled WGS sequence"/>
</dbReference>
<proteinExistence type="predicted"/>
<dbReference type="InterPro" id="IPR001610">
    <property type="entry name" value="PAC"/>
</dbReference>
<dbReference type="InterPro" id="IPR003661">
    <property type="entry name" value="HisK_dim/P_dom"/>
</dbReference>
<gene>
    <name evidence="2" type="ORF">DIC75_09990</name>
</gene>
<dbReference type="Gene3D" id="3.30.450.20">
    <property type="entry name" value="PAS domain"/>
    <property type="match status" value="2"/>
</dbReference>
<accession>A0ABD4TGD2</accession>
<dbReference type="SMART" id="SM00086">
    <property type="entry name" value="PAC"/>
    <property type="match status" value="2"/>
</dbReference>
<dbReference type="EMBL" id="QFDM01000003">
    <property type="protein sequence ID" value="MCM2466627.1"/>
    <property type="molecule type" value="Genomic_DNA"/>
</dbReference>
<dbReference type="InterPro" id="IPR052155">
    <property type="entry name" value="Biofilm_reg_signaling"/>
</dbReference>
<name>A0ABD4TGD2_9EURY</name>
<keyword evidence="3" id="KW-1185">Reference proteome</keyword>
<dbReference type="SUPFAM" id="SSF55785">
    <property type="entry name" value="PYP-like sensor domain (PAS domain)"/>
    <property type="match status" value="2"/>
</dbReference>
<evidence type="ECO:0000259" key="1">
    <source>
        <dbReference type="PROSITE" id="PS50112"/>
    </source>
</evidence>
<comment type="caution">
    <text evidence="2">The sequence shown here is derived from an EMBL/GenBank/DDBJ whole genome shotgun (WGS) entry which is preliminary data.</text>
</comment>
<evidence type="ECO:0000313" key="3">
    <source>
        <dbReference type="Proteomes" id="UP001523230"/>
    </source>
</evidence>
<dbReference type="NCBIfam" id="TIGR00229">
    <property type="entry name" value="sensory_box"/>
    <property type="match status" value="2"/>
</dbReference>
<evidence type="ECO:0000313" key="2">
    <source>
        <dbReference type="EMBL" id="MCM2466627.1"/>
    </source>
</evidence>
<dbReference type="SMART" id="SM00091">
    <property type="entry name" value="PAS"/>
    <property type="match status" value="2"/>
</dbReference>
<dbReference type="PANTHER" id="PTHR44757">
    <property type="entry name" value="DIGUANYLATE CYCLASE DGCP"/>
    <property type="match status" value="1"/>
</dbReference>